<dbReference type="Pfam" id="PF00072">
    <property type="entry name" value="Response_reg"/>
    <property type="match status" value="1"/>
</dbReference>
<keyword evidence="11" id="KW-1185">Reference proteome</keyword>
<evidence type="ECO:0000259" key="9">
    <source>
        <dbReference type="PROSITE" id="PS51755"/>
    </source>
</evidence>
<dbReference type="InterPro" id="IPR039420">
    <property type="entry name" value="WalR-like"/>
</dbReference>
<dbReference type="RefSeq" id="WP_078754415.1">
    <property type="nucleotide sequence ID" value="NZ_FUXU01000103.1"/>
</dbReference>
<evidence type="ECO:0000256" key="4">
    <source>
        <dbReference type="ARBA" id="ARBA00023125"/>
    </source>
</evidence>
<reference evidence="11" key="1">
    <citation type="submission" date="2017-02" db="EMBL/GenBank/DDBJ databases">
        <authorList>
            <person name="Varghese N."/>
            <person name="Submissions S."/>
        </authorList>
    </citation>
    <scope>NUCLEOTIDE SEQUENCE [LARGE SCALE GENOMIC DNA]</scope>
    <source>
        <strain evidence="11">DSM 22720</strain>
    </source>
</reference>
<dbReference type="CDD" id="cd19938">
    <property type="entry name" value="REC_OmpR_BaeR-like"/>
    <property type="match status" value="1"/>
</dbReference>
<protein>
    <submittedName>
        <fullName evidence="10">Two-component system, OmpR family, response regulator BaeR</fullName>
    </submittedName>
</protein>
<dbReference type="GO" id="GO:0000156">
    <property type="term" value="F:phosphorelay response regulator activity"/>
    <property type="evidence" value="ECO:0007669"/>
    <property type="project" value="TreeGrafter"/>
</dbReference>
<evidence type="ECO:0000313" key="11">
    <source>
        <dbReference type="Proteomes" id="UP000190162"/>
    </source>
</evidence>
<dbReference type="SUPFAM" id="SSF46894">
    <property type="entry name" value="C-terminal effector domain of the bipartite response regulators"/>
    <property type="match status" value="1"/>
</dbReference>
<dbReference type="PANTHER" id="PTHR48111:SF59">
    <property type="entry name" value="TRANSCRIPTIONAL REGULATORY PROTEIN BAER"/>
    <property type="match status" value="1"/>
</dbReference>
<evidence type="ECO:0000256" key="1">
    <source>
        <dbReference type="ARBA" id="ARBA00022553"/>
    </source>
</evidence>
<dbReference type="CDD" id="cd00383">
    <property type="entry name" value="trans_reg_C"/>
    <property type="match status" value="1"/>
</dbReference>
<sequence>MPHILIVEDEPKISQLLADYLRQSNHAVSQLYDGEHVTDWVEEYLPDLILLDLMLPVKDGITICREIRQNSDIPIIMITAKVEEIDRLLGLELGADDYICKPFSPREVVARVKTVLKRIKPSNTTALREGEKKAVLKLDESRLLATFHDANIELTAIEFNLLNLLASEPGRVFSRQQLIDNIYQDHRVVSERTVDSHIKKLRRKLCIANADEDVVHSVYSVGYKLIL</sequence>
<dbReference type="InterPro" id="IPR016032">
    <property type="entry name" value="Sig_transdc_resp-reg_C-effctor"/>
</dbReference>
<organism evidence="10 11">
    <name type="scientific">Enterovibrio nigricans DSM 22720</name>
    <dbReference type="NCBI Taxonomy" id="1121868"/>
    <lineage>
        <taxon>Bacteria</taxon>
        <taxon>Pseudomonadati</taxon>
        <taxon>Pseudomonadota</taxon>
        <taxon>Gammaproteobacteria</taxon>
        <taxon>Vibrionales</taxon>
        <taxon>Vibrionaceae</taxon>
        <taxon>Enterovibrio</taxon>
    </lineage>
</organism>
<proteinExistence type="predicted"/>
<evidence type="ECO:0000256" key="5">
    <source>
        <dbReference type="ARBA" id="ARBA00023163"/>
    </source>
</evidence>
<feature type="modified residue" description="4-aspartylphosphate" evidence="6">
    <location>
        <position position="52"/>
    </location>
</feature>
<evidence type="ECO:0000256" key="2">
    <source>
        <dbReference type="ARBA" id="ARBA00023012"/>
    </source>
</evidence>
<evidence type="ECO:0000256" key="6">
    <source>
        <dbReference type="PROSITE-ProRule" id="PRU00169"/>
    </source>
</evidence>
<feature type="DNA-binding region" description="OmpR/PhoB-type" evidence="7">
    <location>
        <begin position="124"/>
        <end position="227"/>
    </location>
</feature>
<keyword evidence="5" id="KW-0804">Transcription</keyword>
<dbReference type="GO" id="GO:0005829">
    <property type="term" value="C:cytosol"/>
    <property type="evidence" value="ECO:0007669"/>
    <property type="project" value="TreeGrafter"/>
</dbReference>
<evidence type="ECO:0000256" key="3">
    <source>
        <dbReference type="ARBA" id="ARBA00023015"/>
    </source>
</evidence>
<dbReference type="EMBL" id="FUXU01000103">
    <property type="protein sequence ID" value="SKA68685.1"/>
    <property type="molecule type" value="Genomic_DNA"/>
</dbReference>
<dbReference type="PROSITE" id="PS50110">
    <property type="entry name" value="RESPONSE_REGULATORY"/>
    <property type="match status" value="1"/>
</dbReference>
<dbReference type="SUPFAM" id="SSF52172">
    <property type="entry name" value="CheY-like"/>
    <property type="match status" value="1"/>
</dbReference>
<accession>A0A1T4VV12</accession>
<dbReference type="PANTHER" id="PTHR48111">
    <property type="entry name" value="REGULATOR OF RPOS"/>
    <property type="match status" value="1"/>
</dbReference>
<keyword evidence="3" id="KW-0805">Transcription regulation</keyword>
<dbReference type="Gene3D" id="1.10.10.10">
    <property type="entry name" value="Winged helix-like DNA-binding domain superfamily/Winged helix DNA-binding domain"/>
    <property type="match status" value="1"/>
</dbReference>
<dbReference type="GO" id="GO:0006355">
    <property type="term" value="P:regulation of DNA-templated transcription"/>
    <property type="evidence" value="ECO:0007669"/>
    <property type="project" value="InterPro"/>
</dbReference>
<keyword evidence="4 7" id="KW-0238">DNA-binding</keyword>
<dbReference type="FunFam" id="3.40.50.2300:FF:000001">
    <property type="entry name" value="DNA-binding response regulator PhoB"/>
    <property type="match status" value="1"/>
</dbReference>
<gene>
    <name evidence="10" type="ORF">SAMN02745132_04323</name>
</gene>
<feature type="domain" description="Response regulatory" evidence="8">
    <location>
        <begin position="3"/>
        <end position="116"/>
    </location>
</feature>
<dbReference type="OrthoDB" id="9802426at2"/>
<evidence type="ECO:0000313" key="10">
    <source>
        <dbReference type="EMBL" id="SKA68685.1"/>
    </source>
</evidence>
<dbReference type="Proteomes" id="UP000190162">
    <property type="component" value="Unassembled WGS sequence"/>
</dbReference>
<dbReference type="InterPro" id="IPR001789">
    <property type="entry name" value="Sig_transdc_resp-reg_receiver"/>
</dbReference>
<dbReference type="InterPro" id="IPR011006">
    <property type="entry name" value="CheY-like_superfamily"/>
</dbReference>
<dbReference type="SMART" id="SM00862">
    <property type="entry name" value="Trans_reg_C"/>
    <property type="match status" value="1"/>
</dbReference>
<dbReference type="GO" id="GO:0000976">
    <property type="term" value="F:transcription cis-regulatory region binding"/>
    <property type="evidence" value="ECO:0007669"/>
    <property type="project" value="TreeGrafter"/>
</dbReference>
<dbReference type="AlphaFoldDB" id="A0A1T4VV12"/>
<name>A0A1T4VV12_9GAMM</name>
<keyword evidence="1 6" id="KW-0597">Phosphoprotein</keyword>
<dbReference type="InterPro" id="IPR036388">
    <property type="entry name" value="WH-like_DNA-bd_sf"/>
</dbReference>
<dbReference type="PROSITE" id="PS51755">
    <property type="entry name" value="OMPR_PHOB"/>
    <property type="match status" value="1"/>
</dbReference>
<evidence type="ECO:0000256" key="7">
    <source>
        <dbReference type="PROSITE-ProRule" id="PRU01091"/>
    </source>
</evidence>
<evidence type="ECO:0000259" key="8">
    <source>
        <dbReference type="PROSITE" id="PS50110"/>
    </source>
</evidence>
<keyword evidence="2" id="KW-0902">Two-component regulatory system</keyword>
<feature type="domain" description="OmpR/PhoB-type" evidence="9">
    <location>
        <begin position="124"/>
        <end position="227"/>
    </location>
</feature>
<dbReference type="Gene3D" id="6.10.250.690">
    <property type="match status" value="1"/>
</dbReference>
<dbReference type="Pfam" id="PF00486">
    <property type="entry name" value="Trans_reg_C"/>
    <property type="match status" value="1"/>
</dbReference>
<dbReference type="InterPro" id="IPR001867">
    <property type="entry name" value="OmpR/PhoB-type_DNA-bd"/>
</dbReference>
<dbReference type="Gene3D" id="3.40.50.2300">
    <property type="match status" value="1"/>
</dbReference>
<dbReference type="GO" id="GO:0032993">
    <property type="term" value="C:protein-DNA complex"/>
    <property type="evidence" value="ECO:0007669"/>
    <property type="project" value="TreeGrafter"/>
</dbReference>
<dbReference type="SMART" id="SM00448">
    <property type="entry name" value="REC"/>
    <property type="match status" value="1"/>
</dbReference>